<keyword evidence="2" id="KW-0378">Hydrolase</keyword>
<dbReference type="Gene3D" id="3.40.50.1820">
    <property type="entry name" value="alpha/beta hydrolase"/>
    <property type="match status" value="1"/>
</dbReference>
<dbReference type="PANTHER" id="PTHR43433:SF5">
    <property type="entry name" value="AB HYDROLASE-1 DOMAIN-CONTAINING PROTEIN"/>
    <property type="match status" value="1"/>
</dbReference>
<dbReference type="InterPro" id="IPR050471">
    <property type="entry name" value="AB_hydrolase"/>
</dbReference>
<proteinExistence type="predicted"/>
<dbReference type="PRINTS" id="PR00412">
    <property type="entry name" value="EPOXHYDRLASE"/>
</dbReference>
<dbReference type="GO" id="GO:0016787">
    <property type="term" value="F:hydrolase activity"/>
    <property type="evidence" value="ECO:0007669"/>
    <property type="project" value="UniProtKB-KW"/>
</dbReference>
<reference evidence="2" key="2">
    <citation type="submission" date="2020-09" db="EMBL/GenBank/DDBJ databases">
        <authorList>
            <person name="Sun Q."/>
            <person name="Sedlacek I."/>
        </authorList>
    </citation>
    <scope>NUCLEOTIDE SEQUENCE</scope>
    <source>
        <strain evidence="2">CCM 7897</strain>
    </source>
</reference>
<feature type="domain" description="AB hydrolase-1" evidence="1">
    <location>
        <begin position="57"/>
        <end position="294"/>
    </location>
</feature>
<gene>
    <name evidence="2" type="ORF">GCM10007301_14280</name>
</gene>
<name>A0A917F8M8_9HYPH</name>
<dbReference type="SUPFAM" id="SSF53474">
    <property type="entry name" value="alpha/beta-Hydrolases"/>
    <property type="match status" value="1"/>
</dbReference>
<evidence type="ECO:0000313" key="3">
    <source>
        <dbReference type="Proteomes" id="UP000606044"/>
    </source>
</evidence>
<protein>
    <submittedName>
        <fullName evidence="2">Alpha/beta hydrolase</fullName>
    </submittedName>
</protein>
<dbReference type="InterPro" id="IPR029058">
    <property type="entry name" value="AB_hydrolase_fold"/>
</dbReference>
<accession>A0A917F8M8</accession>
<organism evidence="2 3">
    <name type="scientific">Azorhizobium oxalatiphilum</name>
    <dbReference type="NCBI Taxonomy" id="980631"/>
    <lineage>
        <taxon>Bacteria</taxon>
        <taxon>Pseudomonadati</taxon>
        <taxon>Pseudomonadota</taxon>
        <taxon>Alphaproteobacteria</taxon>
        <taxon>Hyphomicrobiales</taxon>
        <taxon>Xanthobacteraceae</taxon>
        <taxon>Azorhizobium</taxon>
    </lineage>
</organism>
<dbReference type="InterPro" id="IPR000639">
    <property type="entry name" value="Epox_hydrolase-like"/>
</dbReference>
<dbReference type="PANTHER" id="PTHR43433">
    <property type="entry name" value="HYDROLASE, ALPHA/BETA FOLD FAMILY PROTEIN"/>
    <property type="match status" value="1"/>
</dbReference>
<sequence length="315" mass="33404">MRRIARASLFAALILMLVVGANVGAGLLVEQAHPPIGRFIERSGVRLHYVEGGQGTPVVLLHGNGAMVEDMLSSGLMADASRRYHVFAFDRPGFGHSTRPGGQDWTPAEQARLLREALAGLGIRRAIIVGHSWGALVAATMALQEPQSVAGLVLVAGYFYPDPRPDVHMAELTSGAGVDVAANYTLIPALSWLLWPQVMDVVFGPEAVPAKFEGFPRAMALRPWQLEAATEEVAMLPDATARNAELYGTLSMPVSIVVGTADRLIDPAAHSLPLHAQIKGSSLHLVAGGGHMVHQTATSTVMEAIDEVAQAASTH</sequence>
<evidence type="ECO:0000313" key="2">
    <source>
        <dbReference type="EMBL" id="GGF55768.1"/>
    </source>
</evidence>
<dbReference type="EMBL" id="BMCT01000001">
    <property type="protein sequence ID" value="GGF55768.1"/>
    <property type="molecule type" value="Genomic_DNA"/>
</dbReference>
<dbReference type="AlphaFoldDB" id="A0A917F8M8"/>
<dbReference type="InterPro" id="IPR000073">
    <property type="entry name" value="AB_hydrolase_1"/>
</dbReference>
<dbReference type="PRINTS" id="PR00111">
    <property type="entry name" value="ABHYDROLASE"/>
</dbReference>
<dbReference type="Proteomes" id="UP000606044">
    <property type="component" value="Unassembled WGS sequence"/>
</dbReference>
<dbReference type="Pfam" id="PF00561">
    <property type="entry name" value="Abhydrolase_1"/>
    <property type="match status" value="1"/>
</dbReference>
<keyword evidence="3" id="KW-1185">Reference proteome</keyword>
<comment type="caution">
    <text evidence="2">The sequence shown here is derived from an EMBL/GenBank/DDBJ whole genome shotgun (WGS) entry which is preliminary data.</text>
</comment>
<dbReference type="RefSeq" id="WP_188576659.1">
    <property type="nucleotide sequence ID" value="NZ_BMCT01000001.1"/>
</dbReference>
<reference evidence="2" key="1">
    <citation type="journal article" date="2014" name="Int. J. Syst. Evol. Microbiol.">
        <title>Complete genome sequence of Corynebacterium casei LMG S-19264T (=DSM 44701T), isolated from a smear-ripened cheese.</title>
        <authorList>
            <consortium name="US DOE Joint Genome Institute (JGI-PGF)"/>
            <person name="Walter F."/>
            <person name="Albersmeier A."/>
            <person name="Kalinowski J."/>
            <person name="Ruckert C."/>
        </authorList>
    </citation>
    <scope>NUCLEOTIDE SEQUENCE</scope>
    <source>
        <strain evidence="2">CCM 7897</strain>
    </source>
</reference>
<evidence type="ECO:0000259" key="1">
    <source>
        <dbReference type="Pfam" id="PF00561"/>
    </source>
</evidence>